<keyword evidence="2" id="KW-1185">Reference proteome</keyword>
<evidence type="ECO:0000313" key="1">
    <source>
        <dbReference type="EMBL" id="KUP92077.1"/>
    </source>
</evidence>
<evidence type="ECO:0000313" key="2">
    <source>
        <dbReference type="Proteomes" id="UP000068382"/>
    </source>
</evidence>
<name>A0A132BW83_9RHOB</name>
<proteinExistence type="predicted"/>
<gene>
    <name evidence="1" type="ORF">TRIHO_30960</name>
</gene>
<organism evidence="1 2">
    <name type="scientific">Tritonibacter horizontis</name>
    <dbReference type="NCBI Taxonomy" id="1768241"/>
    <lineage>
        <taxon>Bacteria</taxon>
        <taxon>Pseudomonadati</taxon>
        <taxon>Pseudomonadota</taxon>
        <taxon>Alphaproteobacteria</taxon>
        <taxon>Rhodobacterales</taxon>
        <taxon>Paracoccaceae</taxon>
        <taxon>Tritonibacter</taxon>
    </lineage>
</organism>
<dbReference type="AlphaFoldDB" id="A0A132BW83"/>
<dbReference type="EMBL" id="LPUY01000079">
    <property type="protein sequence ID" value="KUP92077.1"/>
    <property type="molecule type" value="Genomic_DNA"/>
</dbReference>
<dbReference type="OrthoDB" id="7866330at2"/>
<sequence length="99" mass="11117">MTGQRNDATHALSVLDEKLEALDTMTEVNSFLVSALREHEAVLKQMSAEETRDMLRRKARAVYRAEGGQKPNPKALELLEKTLGKGPSAEIIPFPTRRR</sequence>
<comment type="caution">
    <text evidence="1">The sequence shown here is derived from an EMBL/GenBank/DDBJ whole genome shotgun (WGS) entry which is preliminary data.</text>
</comment>
<accession>A0A132BW83</accession>
<dbReference type="RefSeq" id="WP_068245565.1">
    <property type="nucleotide sequence ID" value="NZ_LPUY01000079.1"/>
</dbReference>
<protein>
    <submittedName>
        <fullName evidence="1">Uncharacterized protein</fullName>
    </submittedName>
</protein>
<reference evidence="1 2" key="1">
    <citation type="submission" date="2015-12" db="EMBL/GenBank/DDBJ databases">
        <title>Genome sequence of the marine Rhodobacteraceae strain O3.65, Candidatus Tritonibacter horizontis.</title>
        <authorList>
            <person name="Poehlein A."/>
            <person name="Giebel H.A."/>
            <person name="Voget S."/>
            <person name="Brinkhoff T."/>
        </authorList>
    </citation>
    <scope>NUCLEOTIDE SEQUENCE [LARGE SCALE GENOMIC DNA]</scope>
    <source>
        <strain evidence="1 2">O3.65</strain>
    </source>
</reference>
<dbReference type="Proteomes" id="UP000068382">
    <property type="component" value="Unassembled WGS sequence"/>
</dbReference>
<dbReference type="PATRIC" id="fig|1768241.3.peg.3236"/>